<name>A0ACB5SE90_9PEZI</name>
<sequence length="350" mass="39800">MQAKTFRALWAAIAFVLLKIVTLVTTRKRHATLSRELGCKPTPIAEPGDVFGISTIRQLMKASNEYRLPDFIIERMKNVSEREGRHVTTIRHVVLGEQNVFTYEPKNVQTVLATKFKDFELGERRVGNFHPLLGDGIFASNNFKKQCRSVHAFIDYFVQLVLSKGLALDHQQKSITDTDKKKEGYVFLNALAAQTRDPIELRNQLLNILLAGRDTTASLLSWLFLLLAKHPDIYIKLRRSVVEDFGTYAAPEEITYTGLKNCSYLQHTIAEPERWQGRKVGWEYLPFNGGPRIYIGQEFTLTEASYVVVRLLQRFDMVEGVGVVEPFKHGLTLTDCPAQGVNVTLREAKE</sequence>
<dbReference type="Proteomes" id="UP001165186">
    <property type="component" value="Unassembled WGS sequence"/>
</dbReference>
<protein>
    <submittedName>
        <fullName evidence="1">Cytochrome P450</fullName>
    </submittedName>
</protein>
<comment type="caution">
    <text evidence="1">The sequence shown here is derived from an EMBL/GenBank/DDBJ whole genome shotgun (WGS) entry which is preliminary data.</text>
</comment>
<gene>
    <name evidence="1" type="primary">g2946</name>
    <name evidence="1" type="ORF">NpPPO83_00002946</name>
</gene>
<evidence type="ECO:0000313" key="2">
    <source>
        <dbReference type="Proteomes" id="UP001165186"/>
    </source>
</evidence>
<evidence type="ECO:0000313" key="1">
    <source>
        <dbReference type="EMBL" id="GME37041.1"/>
    </source>
</evidence>
<proteinExistence type="predicted"/>
<reference evidence="1" key="1">
    <citation type="submission" date="2024-09" db="EMBL/GenBank/DDBJ databases">
        <title>Draft Genome Sequences of Neofusicoccum parvum.</title>
        <authorList>
            <person name="Ashida A."/>
            <person name="Camagna M."/>
            <person name="Tanaka A."/>
            <person name="Takemoto D."/>
        </authorList>
    </citation>
    <scope>NUCLEOTIDE SEQUENCE</scope>
    <source>
        <strain evidence="1">PPO83</strain>
    </source>
</reference>
<dbReference type="EMBL" id="BSXG01000310">
    <property type="protein sequence ID" value="GME37041.1"/>
    <property type="molecule type" value="Genomic_DNA"/>
</dbReference>
<accession>A0ACB5SE90</accession>
<keyword evidence="2" id="KW-1185">Reference proteome</keyword>
<organism evidence="1 2">
    <name type="scientific">Neofusicoccum parvum</name>
    <dbReference type="NCBI Taxonomy" id="310453"/>
    <lineage>
        <taxon>Eukaryota</taxon>
        <taxon>Fungi</taxon>
        <taxon>Dikarya</taxon>
        <taxon>Ascomycota</taxon>
        <taxon>Pezizomycotina</taxon>
        <taxon>Dothideomycetes</taxon>
        <taxon>Dothideomycetes incertae sedis</taxon>
        <taxon>Botryosphaeriales</taxon>
        <taxon>Botryosphaeriaceae</taxon>
        <taxon>Neofusicoccum</taxon>
    </lineage>
</organism>